<name>A0AC60A4F8_RANTA</name>
<dbReference type="EMBL" id="OX596091">
    <property type="protein sequence ID" value="CAN0555027.1"/>
    <property type="molecule type" value="Genomic_DNA"/>
</dbReference>
<protein>
    <submittedName>
        <fullName evidence="1">Uncharacterized protein</fullName>
    </submittedName>
</protein>
<sequence length="121" mass="12992">MGGEKGPEKQSGEIGHSPTRANGTEAGTLGPDARCSRAQPLGPRQSDHSCFMCNARRSEDASCLSGGAVFTTRNTRVIPSVTRAGRRSLHKLQEGQAILRARMEILQPQGYAELMTLQGLQ</sequence>
<evidence type="ECO:0000313" key="1">
    <source>
        <dbReference type="EMBL" id="CAN0555027.1"/>
    </source>
</evidence>
<organism evidence="1 2">
    <name type="scientific">Rangifer tarandus platyrhynchus</name>
    <name type="common">Svalbard reindeer</name>
    <dbReference type="NCBI Taxonomy" id="3082113"/>
    <lineage>
        <taxon>Eukaryota</taxon>
        <taxon>Metazoa</taxon>
        <taxon>Chordata</taxon>
        <taxon>Craniata</taxon>
        <taxon>Vertebrata</taxon>
        <taxon>Euteleostomi</taxon>
        <taxon>Mammalia</taxon>
        <taxon>Eutheria</taxon>
        <taxon>Laurasiatheria</taxon>
        <taxon>Artiodactyla</taxon>
        <taxon>Ruminantia</taxon>
        <taxon>Pecora</taxon>
        <taxon>Cervidae</taxon>
        <taxon>Odocoileinae</taxon>
        <taxon>Rangifer</taxon>
    </lineage>
</organism>
<dbReference type="Proteomes" id="UP001162501">
    <property type="component" value="Chromosome 7"/>
</dbReference>
<gene>
    <name evidence="1" type="ORF">MRATA1EN22A_LOCUS26769</name>
</gene>
<proteinExistence type="predicted"/>
<reference evidence="1" key="1">
    <citation type="submission" date="2023-05" db="EMBL/GenBank/DDBJ databases">
        <authorList>
            <consortium name="ELIXIR-Norway"/>
        </authorList>
    </citation>
    <scope>NUCLEOTIDE SEQUENCE</scope>
</reference>
<evidence type="ECO:0000313" key="2">
    <source>
        <dbReference type="Proteomes" id="UP001162501"/>
    </source>
</evidence>
<accession>A0AC60A4F8</accession>
<reference evidence="1" key="2">
    <citation type="submission" date="2025-03" db="EMBL/GenBank/DDBJ databases">
        <authorList>
            <consortium name="ELIXIR-Norway"/>
            <consortium name="Elixir Norway"/>
        </authorList>
    </citation>
    <scope>NUCLEOTIDE SEQUENCE</scope>
</reference>